<dbReference type="EMBL" id="ANMO01000100">
    <property type="protein sequence ID" value="EMB17223.1"/>
    <property type="molecule type" value="Genomic_DNA"/>
</dbReference>
<comment type="caution">
    <text evidence="3">The sequence shown here is derived from an EMBL/GenBank/DDBJ whole genome shotgun (WGS) entry which is preliminary data.</text>
</comment>
<accession>M2B644</accession>
<name>M2B644_9BACT</name>
<reference evidence="3" key="1">
    <citation type="submission" date="2012-11" db="EMBL/GenBank/DDBJ databases">
        <title>Permanent draft genomes of Rhodopirellula europaea strain SH398 and 6C.</title>
        <authorList>
            <person name="Richter M."/>
            <person name="Richter-Heitmann T."/>
            <person name="Frank C."/>
            <person name="Harder J."/>
            <person name="Glockner F.O."/>
        </authorList>
    </citation>
    <scope>NUCLEOTIDE SEQUENCE</scope>
    <source>
        <strain evidence="3">6C</strain>
    </source>
</reference>
<dbReference type="AlphaFoldDB" id="M2B644"/>
<organism evidence="3 4">
    <name type="scientific">Rhodopirellula europaea 6C</name>
    <dbReference type="NCBI Taxonomy" id="1263867"/>
    <lineage>
        <taxon>Bacteria</taxon>
        <taxon>Pseudomonadati</taxon>
        <taxon>Planctomycetota</taxon>
        <taxon>Planctomycetia</taxon>
        <taxon>Pirellulales</taxon>
        <taxon>Pirellulaceae</taxon>
        <taxon>Rhodopirellula</taxon>
    </lineage>
</organism>
<feature type="domain" description="SMODS-associated and fused to various effectors" evidence="2">
    <location>
        <begin position="217"/>
        <end position="411"/>
    </location>
</feature>
<evidence type="ECO:0000313" key="4">
    <source>
        <dbReference type="Proteomes" id="UP000011529"/>
    </source>
</evidence>
<reference evidence="3" key="2">
    <citation type="journal article" date="2013" name="Mar. Genomics">
        <title>Expression of sulfatases in Rhodopirellula baltica and the diversity of sulfatases in the genus Rhodopirellula.</title>
        <authorList>
            <person name="Wegner C.E."/>
            <person name="Richter-Heitmann T."/>
            <person name="Klindworth A."/>
            <person name="Klockow C."/>
            <person name="Richter M."/>
            <person name="Achstetter T."/>
            <person name="Glockner F.O."/>
            <person name="Harder J."/>
        </authorList>
    </citation>
    <scope>NUCLEOTIDE SEQUENCE [LARGE SCALE GENOMIC DNA]</scope>
    <source>
        <strain evidence="3">6C</strain>
    </source>
</reference>
<keyword evidence="4" id="KW-1185">Reference proteome</keyword>
<dbReference type="PATRIC" id="fig|1263867.3.peg.2173"/>
<dbReference type="NCBIfam" id="NF033611">
    <property type="entry name" value="SAVED"/>
    <property type="match status" value="1"/>
</dbReference>
<proteinExistence type="predicted"/>
<dbReference type="InterPro" id="IPR040836">
    <property type="entry name" value="SAVED"/>
</dbReference>
<evidence type="ECO:0000259" key="2">
    <source>
        <dbReference type="Pfam" id="PF18145"/>
    </source>
</evidence>
<protein>
    <submittedName>
        <fullName evidence="3">Uncharacterized protein</fullName>
    </submittedName>
</protein>
<feature type="domain" description="HNH nuclease" evidence="1">
    <location>
        <begin position="71"/>
        <end position="121"/>
    </location>
</feature>
<dbReference type="Pfam" id="PF18145">
    <property type="entry name" value="SAVED"/>
    <property type="match status" value="1"/>
</dbReference>
<dbReference type="Pfam" id="PF13391">
    <property type="entry name" value="HNH_2"/>
    <property type="match status" value="1"/>
</dbReference>
<gene>
    <name evidence="3" type="ORF">RE6C_02045</name>
</gene>
<evidence type="ECO:0000313" key="3">
    <source>
        <dbReference type="EMBL" id="EMB17223.1"/>
    </source>
</evidence>
<evidence type="ECO:0000259" key="1">
    <source>
        <dbReference type="Pfam" id="PF13391"/>
    </source>
</evidence>
<dbReference type="Proteomes" id="UP000011529">
    <property type="component" value="Unassembled WGS sequence"/>
</dbReference>
<sequence>MQHSALVAELGKTFVTEMAVSIAESAENTSELIKVADRHIKDSVRYSLWGRSACRCQFDGCNELVWKSNLTQEDVNLAEAAHIYSFNSGGARGNDGIDADKINSADNLLLACRRCHKTIDNNPMGTRYSIELLQSWKREHESRVELVTGIKPNKTSHVLLYGAAIGNVETSVDFQEAASALFPRRFPARREPLELGNINFAERDHEPNFWSVHRGHLEKRFRQRVAERIEDKDIGHLSVFAIAPQPLLILLGSLLVDLVDVDVYQRHREPSPSWSWPDASSTVDFVVRPPAKPDASRTPALLLSLSAPIDSQRITSVIGDDLDLWEVTVNQPHNDLIKSPADLSAFRATVRPLIDQLKMIYGQATPLHVFPVASVSCNVELGRVRMPKAHQPWIIYDHNNRLGGFVQALQIGETHV</sequence>
<dbReference type="InterPro" id="IPR003615">
    <property type="entry name" value="HNH_nuc"/>
</dbReference>